<dbReference type="Ensembl" id="ENSMMOT00000026933.1">
    <property type="protein sequence ID" value="ENSMMOP00000026478.1"/>
    <property type="gene ID" value="ENSMMOG00000019961.1"/>
</dbReference>
<dbReference type="Proteomes" id="UP000261620">
    <property type="component" value="Unplaced"/>
</dbReference>
<evidence type="ECO:0000256" key="1">
    <source>
        <dbReference type="SAM" id="SignalP"/>
    </source>
</evidence>
<accession>A0A3Q3X646</accession>
<name>A0A3Q3X646_MOLML</name>
<proteinExistence type="predicted"/>
<keyword evidence="1" id="KW-0732">Signal</keyword>
<evidence type="ECO:0000313" key="3">
    <source>
        <dbReference type="Proteomes" id="UP000261620"/>
    </source>
</evidence>
<protein>
    <recommendedName>
        <fullName evidence="4">C-type lectin domain-containing protein</fullName>
    </recommendedName>
</protein>
<reference evidence="2" key="1">
    <citation type="submission" date="2025-08" db="UniProtKB">
        <authorList>
            <consortium name="Ensembl"/>
        </authorList>
    </citation>
    <scope>IDENTIFICATION</scope>
</reference>
<evidence type="ECO:0008006" key="4">
    <source>
        <dbReference type="Google" id="ProtNLM"/>
    </source>
</evidence>
<dbReference type="AlphaFoldDB" id="A0A3Q3X646"/>
<feature type="chain" id="PRO_5018749020" description="C-type lectin domain-containing protein" evidence="1">
    <location>
        <begin position="27"/>
        <end position="196"/>
    </location>
</feature>
<keyword evidence="3" id="KW-1185">Reference proteome</keyword>
<organism evidence="2 3">
    <name type="scientific">Mola mola</name>
    <name type="common">Ocean sunfish</name>
    <name type="synonym">Tetraodon mola</name>
    <dbReference type="NCBI Taxonomy" id="94237"/>
    <lineage>
        <taxon>Eukaryota</taxon>
        <taxon>Metazoa</taxon>
        <taxon>Chordata</taxon>
        <taxon>Craniata</taxon>
        <taxon>Vertebrata</taxon>
        <taxon>Euteleostomi</taxon>
        <taxon>Actinopterygii</taxon>
        <taxon>Neopterygii</taxon>
        <taxon>Teleostei</taxon>
        <taxon>Neoteleostei</taxon>
        <taxon>Acanthomorphata</taxon>
        <taxon>Eupercaria</taxon>
        <taxon>Tetraodontiformes</taxon>
        <taxon>Molidae</taxon>
        <taxon>Mola</taxon>
    </lineage>
</organism>
<evidence type="ECO:0000313" key="2">
    <source>
        <dbReference type="Ensembl" id="ENSMMOP00000026478.1"/>
    </source>
</evidence>
<feature type="signal peptide" evidence="1">
    <location>
        <begin position="1"/>
        <end position="26"/>
    </location>
</feature>
<dbReference type="InterPro" id="IPR016187">
    <property type="entry name" value="CTDL_fold"/>
</dbReference>
<dbReference type="InterPro" id="IPR016186">
    <property type="entry name" value="C-type_lectin-like/link_sf"/>
</dbReference>
<reference evidence="2" key="2">
    <citation type="submission" date="2025-09" db="UniProtKB">
        <authorList>
            <consortium name="Ensembl"/>
        </authorList>
    </citation>
    <scope>IDENTIFICATION</scope>
</reference>
<dbReference type="Gene3D" id="3.10.100.10">
    <property type="entry name" value="Mannose-Binding Protein A, subunit A"/>
    <property type="match status" value="1"/>
</dbReference>
<dbReference type="STRING" id="94237.ENSMMOP00000026478"/>
<sequence>RLPATLWEGLSLTAFLSFFSCGSSLALESLLTGNLGKSVMTETIIPSRALGAKSPSGDHQEGLRRGGCPMSWYSLNGCSELLCVSEGANLVSIHSQGQQGFVGTLIKNWDPGSWMWSVGSAYDFDYRAAQEPNSVEGNKHCVDESYGPGHSFFYMPHSGCLHCWCDIIGPMHLAKASVGRGSDMLIENDWAHLVEP</sequence>
<dbReference type="SUPFAM" id="SSF56436">
    <property type="entry name" value="C-type lectin-like"/>
    <property type="match status" value="1"/>
</dbReference>